<keyword evidence="4" id="KW-0862">Zinc</keyword>
<dbReference type="GO" id="GO:0009231">
    <property type="term" value="P:riboflavin biosynthetic process"/>
    <property type="evidence" value="ECO:0007669"/>
    <property type="project" value="TreeGrafter"/>
</dbReference>
<keyword evidence="7" id="KW-1185">Reference proteome</keyword>
<evidence type="ECO:0000313" key="6">
    <source>
        <dbReference type="EMBL" id="NDL56456.1"/>
    </source>
</evidence>
<protein>
    <submittedName>
        <fullName evidence="6">Mycofactocin biosynthesis peptidyl-dipeptidase MftE</fullName>
    </submittedName>
</protein>
<dbReference type="SUPFAM" id="SSF102215">
    <property type="entry name" value="Creatininase"/>
    <property type="match status" value="1"/>
</dbReference>
<comment type="similarity">
    <text evidence="5">Belongs to the creatininase superfamily.</text>
</comment>
<keyword evidence="2" id="KW-0479">Metal-binding</keyword>
<evidence type="ECO:0000256" key="2">
    <source>
        <dbReference type="ARBA" id="ARBA00022723"/>
    </source>
</evidence>
<dbReference type="Gene3D" id="3.40.50.10310">
    <property type="entry name" value="Creatininase"/>
    <property type="match status" value="1"/>
</dbReference>
<keyword evidence="3" id="KW-0378">Hydrolase</keyword>
<dbReference type="PANTHER" id="PTHR35005:SF1">
    <property type="entry name" value="2-AMINO-5-FORMYLAMINO-6-RIBOSYLAMINOPYRIMIDIN-4(3H)-ONE 5'-MONOPHOSPHATE DEFORMYLASE"/>
    <property type="match status" value="1"/>
</dbReference>
<proteinExistence type="inferred from homology"/>
<name>A0A7K3LZK2_9ACTN</name>
<comment type="caution">
    <text evidence="6">The sequence shown here is derived from an EMBL/GenBank/DDBJ whole genome shotgun (WGS) entry which is preliminary data.</text>
</comment>
<comment type="cofactor">
    <cofactor evidence="1">
        <name>Zn(2+)</name>
        <dbReference type="ChEBI" id="CHEBI:29105"/>
    </cofactor>
</comment>
<evidence type="ECO:0000256" key="3">
    <source>
        <dbReference type="ARBA" id="ARBA00022801"/>
    </source>
</evidence>
<sequence>MSTNAQPVEPPRRLADRPWPGVGRPVVVLPLGSTEQHGPHLPLDTDTVIATAVARGVADRIAATGADVVVAPSMSYGASGEHEQFAGTVSLGREALEHLLVEYGRSACRWAGRLVIVNGHGGNVEALRNAVQRLVSEGRDVSWALCWPDDATAAPTLDAHAGRVETSLMLHLEPARVLIDRAEPGNVTPLNELLPTLRRSGVAAVAPNGVLGDPRGASAAEGARLLQAMIDTVWRHLARQGTPHAPT</sequence>
<gene>
    <name evidence="6" type="primary">mftE</name>
    <name evidence="6" type="ORF">F7O44_05150</name>
</gene>
<evidence type="ECO:0000313" key="7">
    <source>
        <dbReference type="Proteomes" id="UP000460435"/>
    </source>
</evidence>
<evidence type="ECO:0000256" key="4">
    <source>
        <dbReference type="ARBA" id="ARBA00022833"/>
    </source>
</evidence>
<accession>A0A7K3LZK2</accession>
<dbReference type="EMBL" id="WLZY01000001">
    <property type="protein sequence ID" value="NDL56456.1"/>
    <property type="molecule type" value="Genomic_DNA"/>
</dbReference>
<evidence type="ECO:0000256" key="5">
    <source>
        <dbReference type="ARBA" id="ARBA00024029"/>
    </source>
</evidence>
<dbReference type="GO" id="GO:0016811">
    <property type="term" value="F:hydrolase activity, acting on carbon-nitrogen (but not peptide) bonds, in linear amides"/>
    <property type="evidence" value="ECO:0007669"/>
    <property type="project" value="TreeGrafter"/>
</dbReference>
<evidence type="ECO:0000256" key="1">
    <source>
        <dbReference type="ARBA" id="ARBA00001947"/>
    </source>
</evidence>
<dbReference type="NCBIfam" id="TIGR03964">
    <property type="entry name" value="mycofact_creat"/>
    <property type="match status" value="1"/>
</dbReference>
<dbReference type="InterPro" id="IPR024087">
    <property type="entry name" value="Creatininase-like_sf"/>
</dbReference>
<organism evidence="6 7">
    <name type="scientific">Phytoactinopolyspora mesophila</name>
    <dbReference type="NCBI Taxonomy" id="2650750"/>
    <lineage>
        <taxon>Bacteria</taxon>
        <taxon>Bacillati</taxon>
        <taxon>Actinomycetota</taxon>
        <taxon>Actinomycetes</taxon>
        <taxon>Jiangellales</taxon>
        <taxon>Jiangellaceae</taxon>
        <taxon>Phytoactinopolyspora</taxon>
    </lineage>
</organism>
<dbReference type="Pfam" id="PF02633">
    <property type="entry name" value="Creatininase"/>
    <property type="match status" value="1"/>
</dbReference>
<dbReference type="InterPro" id="IPR003785">
    <property type="entry name" value="Creatininase/forma_Hydrolase"/>
</dbReference>
<dbReference type="PANTHER" id="PTHR35005">
    <property type="entry name" value="3-DEHYDRO-SCYLLO-INOSOSE HYDROLASE"/>
    <property type="match status" value="1"/>
</dbReference>
<dbReference type="InterPro" id="IPR023871">
    <property type="entry name" value="MftE"/>
</dbReference>
<reference evidence="6 7" key="1">
    <citation type="submission" date="2019-11" db="EMBL/GenBank/DDBJ databases">
        <authorList>
            <person name="Li X.-J."/>
            <person name="Feng X.-M."/>
        </authorList>
    </citation>
    <scope>NUCLEOTIDE SEQUENCE [LARGE SCALE GENOMIC DNA]</scope>
    <source>
        <strain evidence="6 7">XMNu-373</strain>
    </source>
</reference>
<dbReference type="AlphaFoldDB" id="A0A7K3LZK2"/>
<dbReference type="Proteomes" id="UP000460435">
    <property type="component" value="Unassembled WGS sequence"/>
</dbReference>
<dbReference type="GO" id="GO:0046872">
    <property type="term" value="F:metal ion binding"/>
    <property type="evidence" value="ECO:0007669"/>
    <property type="project" value="UniProtKB-KW"/>
</dbReference>